<evidence type="ECO:0000313" key="1">
    <source>
        <dbReference type="EMBL" id="JAH84901.1"/>
    </source>
</evidence>
<reference evidence="1" key="1">
    <citation type="submission" date="2014-11" db="EMBL/GenBank/DDBJ databases">
        <authorList>
            <person name="Amaro Gonzalez C."/>
        </authorList>
    </citation>
    <scope>NUCLEOTIDE SEQUENCE</scope>
</reference>
<proteinExistence type="predicted"/>
<dbReference type="EMBL" id="GBXM01023676">
    <property type="protein sequence ID" value="JAH84901.1"/>
    <property type="molecule type" value="Transcribed_RNA"/>
</dbReference>
<reference evidence="1" key="2">
    <citation type="journal article" date="2015" name="Fish Shellfish Immunol.">
        <title>Early steps in the European eel (Anguilla anguilla)-Vibrio vulnificus interaction in the gills: Role of the RtxA13 toxin.</title>
        <authorList>
            <person name="Callol A."/>
            <person name="Pajuelo D."/>
            <person name="Ebbesson L."/>
            <person name="Teles M."/>
            <person name="MacKenzie S."/>
            <person name="Amaro C."/>
        </authorList>
    </citation>
    <scope>NUCLEOTIDE SEQUENCE</scope>
</reference>
<accession>A0A0E9W3N5</accession>
<organism evidence="1">
    <name type="scientific">Anguilla anguilla</name>
    <name type="common">European freshwater eel</name>
    <name type="synonym">Muraena anguilla</name>
    <dbReference type="NCBI Taxonomy" id="7936"/>
    <lineage>
        <taxon>Eukaryota</taxon>
        <taxon>Metazoa</taxon>
        <taxon>Chordata</taxon>
        <taxon>Craniata</taxon>
        <taxon>Vertebrata</taxon>
        <taxon>Euteleostomi</taxon>
        <taxon>Actinopterygii</taxon>
        <taxon>Neopterygii</taxon>
        <taxon>Teleostei</taxon>
        <taxon>Anguilliformes</taxon>
        <taxon>Anguillidae</taxon>
        <taxon>Anguilla</taxon>
    </lineage>
</organism>
<dbReference type="AlphaFoldDB" id="A0A0E9W3N5"/>
<name>A0A0E9W3N5_ANGAN</name>
<sequence length="41" mass="4185">MFCGRLAPPAAACKSLTLCQGHDGKSQAAMNTQGGVTFLSD</sequence>
<protein>
    <submittedName>
        <fullName evidence="1">Uncharacterized protein</fullName>
    </submittedName>
</protein>